<accession>A0A8T0GDX8</accession>
<gene>
    <name evidence="2" type="ORF">KC19_12G167400</name>
    <name evidence="3" type="ORF">KC19_12G167500</name>
</gene>
<sequence>MAGFNNNQQQGFGGSPKSLHQSSSSNSKPATSGLAASKVIYKRRRASRRVPTTILETSCQEFRDAVQKLTGFHRPTPSAKQTKSRPSIHMPTYDDDAHHHHQQHLDYEDDAQVTPQGQSSSPQSVLSEPTSELPDNEFFHHFLRSNMESSTSPRGKHSDASVPSLRGARFPSFANMPPHLRAAYMNRPPVGAPAGLFGPPGGRGPMPSFWDEGGMSEFMSSMAKLQDPSLAPNPYLIALENQLFLKFARRMQFAGGSNPLEHPWYQMPDHMPPMRA</sequence>
<comment type="caution">
    <text evidence="3">The sequence shown here is derived from an EMBL/GenBank/DDBJ whole genome shotgun (WGS) entry which is preliminary data.</text>
</comment>
<feature type="compositionally biased region" description="Basic and acidic residues" evidence="1">
    <location>
        <begin position="95"/>
        <end position="106"/>
    </location>
</feature>
<organism evidence="3 4">
    <name type="scientific">Ceratodon purpureus</name>
    <name type="common">Fire moss</name>
    <name type="synonym">Dicranum purpureum</name>
    <dbReference type="NCBI Taxonomy" id="3225"/>
    <lineage>
        <taxon>Eukaryota</taxon>
        <taxon>Viridiplantae</taxon>
        <taxon>Streptophyta</taxon>
        <taxon>Embryophyta</taxon>
        <taxon>Bryophyta</taxon>
        <taxon>Bryophytina</taxon>
        <taxon>Bryopsida</taxon>
        <taxon>Dicranidae</taxon>
        <taxon>Pseudoditrichales</taxon>
        <taxon>Ditrichaceae</taxon>
        <taxon>Ceratodon</taxon>
    </lineage>
</organism>
<evidence type="ECO:0000256" key="1">
    <source>
        <dbReference type="SAM" id="MobiDB-lite"/>
    </source>
</evidence>
<evidence type="ECO:0000313" key="3">
    <source>
        <dbReference type="EMBL" id="KAG0555412.1"/>
    </source>
</evidence>
<dbReference type="Proteomes" id="UP000822688">
    <property type="component" value="Chromosome 12"/>
</dbReference>
<protein>
    <recommendedName>
        <fullName evidence="5">VQ domain-containing protein</fullName>
    </recommendedName>
</protein>
<proteinExistence type="predicted"/>
<dbReference type="EMBL" id="CM026433">
    <property type="protein sequence ID" value="KAG0555412.1"/>
    <property type="molecule type" value="Genomic_DNA"/>
</dbReference>
<feature type="compositionally biased region" description="Polar residues" evidence="1">
    <location>
        <begin position="113"/>
        <end position="130"/>
    </location>
</feature>
<feature type="region of interest" description="Disordered" evidence="1">
    <location>
        <begin position="1"/>
        <end position="133"/>
    </location>
</feature>
<keyword evidence="4" id="KW-1185">Reference proteome</keyword>
<evidence type="ECO:0008006" key="5">
    <source>
        <dbReference type="Google" id="ProtNLM"/>
    </source>
</evidence>
<feature type="compositionally biased region" description="Low complexity" evidence="1">
    <location>
        <begin position="1"/>
        <end position="27"/>
    </location>
</feature>
<reference evidence="3" key="1">
    <citation type="submission" date="2020-06" db="EMBL/GenBank/DDBJ databases">
        <title>WGS assembly of Ceratodon purpureus strain R40.</title>
        <authorList>
            <person name="Carey S.B."/>
            <person name="Jenkins J."/>
            <person name="Shu S."/>
            <person name="Lovell J.T."/>
            <person name="Sreedasyam A."/>
            <person name="Maumus F."/>
            <person name="Tiley G.P."/>
            <person name="Fernandez-Pozo N."/>
            <person name="Barry K."/>
            <person name="Chen C."/>
            <person name="Wang M."/>
            <person name="Lipzen A."/>
            <person name="Daum C."/>
            <person name="Saski C.A."/>
            <person name="Payton A.C."/>
            <person name="Mcbreen J.C."/>
            <person name="Conrad R.E."/>
            <person name="Kollar L.M."/>
            <person name="Olsson S."/>
            <person name="Huttunen S."/>
            <person name="Landis J.B."/>
            <person name="Wickett N.J."/>
            <person name="Johnson M.G."/>
            <person name="Rensing S.A."/>
            <person name="Grimwood J."/>
            <person name="Schmutz J."/>
            <person name="Mcdaniel S.F."/>
        </authorList>
    </citation>
    <scope>NUCLEOTIDE SEQUENCE</scope>
    <source>
        <strain evidence="3">R40</strain>
    </source>
</reference>
<name>A0A8T0GDX8_CERPU</name>
<evidence type="ECO:0000313" key="2">
    <source>
        <dbReference type="EMBL" id="KAG0555411.1"/>
    </source>
</evidence>
<dbReference type="AlphaFoldDB" id="A0A8T0GDX8"/>
<evidence type="ECO:0000313" key="4">
    <source>
        <dbReference type="Proteomes" id="UP000822688"/>
    </source>
</evidence>
<dbReference type="EMBL" id="CM026433">
    <property type="protein sequence ID" value="KAG0555411.1"/>
    <property type="molecule type" value="Genomic_DNA"/>
</dbReference>